<dbReference type="InterPro" id="IPR021109">
    <property type="entry name" value="Peptidase_aspartic_dom_sf"/>
</dbReference>
<dbReference type="PANTHER" id="PTHR47966:SF6">
    <property type="entry name" value="PEPTIDASE A1 DOMAIN-CONTAINING PROTEIN"/>
    <property type="match status" value="1"/>
</dbReference>
<feature type="region of interest" description="Disordered" evidence="4">
    <location>
        <begin position="386"/>
        <end position="461"/>
    </location>
</feature>
<dbReference type="CDD" id="cd05471">
    <property type="entry name" value="pepsin_like"/>
    <property type="match status" value="1"/>
</dbReference>
<evidence type="ECO:0000259" key="6">
    <source>
        <dbReference type="PROSITE" id="PS51767"/>
    </source>
</evidence>
<dbReference type="PANTHER" id="PTHR47966">
    <property type="entry name" value="BETA-SITE APP-CLEAVING ENZYME, ISOFORM A-RELATED"/>
    <property type="match status" value="1"/>
</dbReference>
<dbReference type="Gene3D" id="2.40.70.10">
    <property type="entry name" value="Acid Proteases"/>
    <property type="match status" value="2"/>
</dbReference>
<dbReference type="STRING" id="5627.A0A1C7M202"/>
<protein>
    <submittedName>
        <fullName evidence="7">Lysosomal aspartic protease</fullName>
    </submittedName>
</protein>
<dbReference type="GO" id="GO:0004190">
    <property type="term" value="F:aspartic-type endopeptidase activity"/>
    <property type="evidence" value="ECO:0007669"/>
    <property type="project" value="UniProtKB-KW"/>
</dbReference>
<dbReference type="GO" id="GO:0006508">
    <property type="term" value="P:proteolysis"/>
    <property type="evidence" value="ECO:0007669"/>
    <property type="project" value="UniProtKB-KW"/>
</dbReference>
<dbReference type="InterPro" id="IPR034164">
    <property type="entry name" value="Pepsin-like_dom"/>
</dbReference>
<name>A0A1C7M202_GRIFR</name>
<keyword evidence="5" id="KW-0732">Signal</keyword>
<evidence type="ECO:0000256" key="4">
    <source>
        <dbReference type="SAM" id="MobiDB-lite"/>
    </source>
</evidence>
<dbReference type="Proteomes" id="UP000092993">
    <property type="component" value="Unassembled WGS sequence"/>
</dbReference>
<dbReference type="OrthoDB" id="771136at2759"/>
<evidence type="ECO:0000313" key="8">
    <source>
        <dbReference type="Proteomes" id="UP000092993"/>
    </source>
</evidence>
<proteinExistence type="inferred from homology"/>
<dbReference type="AlphaFoldDB" id="A0A1C7M202"/>
<comment type="similarity">
    <text evidence="1 3">Belongs to the peptidase A1 family.</text>
</comment>
<feature type="domain" description="Peptidase A1" evidence="6">
    <location>
        <begin position="79"/>
        <end position="382"/>
    </location>
</feature>
<sequence length="461" mass="47400">MALSTLLPLLSLVAAIAADPLHVSLTRRSSHRNASLEHFADAADRLRVKYGLPTARSKTQRRGQTVSVPTIDQNADSSYLGTLSIGTPAQSFQVVLDTGSSDLWLVVYLRPKCVSRRGQAIQITYGSGEVAGVLGQDTVSMGGFTVNPQTMLVVEKMSSGLVDGQVSGIMGLAFEGLASTAATPFWQALVNGGQWSQPEMAFWLTRHLDDVNPQVEEDGGCLRSDLVSSGSPTFWSLTVSRYRANRSRFRTGGSALAAIDTGTTLIGAPSEAVTNIFNAIPNSNALAGQMQGFWSFPHAVSVACSTTVSVSIAFGGTSWPISAADMNLGSLGGGQCLGGIFDLNLGSNVGSGSGNPSWVVGDTFLKNVYSVFRASPASVGFAQLSDAAGGSSAQPSSNPSSAAPTFASSSSNTSVESTQSSAAAGTSSKTSTATTTGTPATVTNSATFTDTGAPLPNPTGE</sequence>
<dbReference type="InterPro" id="IPR033121">
    <property type="entry name" value="PEPTIDASE_A1"/>
</dbReference>
<dbReference type="PRINTS" id="PR00792">
    <property type="entry name" value="PEPSIN"/>
</dbReference>
<dbReference type="InterPro" id="IPR001461">
    <property type="entry name" value="Aspartic_peptidase_A1"/>
</dbReference>
<organism evidence="7 8">
    <name type="scientific">Grifola frondosa</name>
    <name type="common">Maitake</name>
    <name type="synonym">Polyporus frondosus</name>
    <dbReference type="NCBI Taxonomy" id="5627"/>
    <lineage>
        <taxon>Eukaryota</taxon>
        <taxon>Fungi</taxon>
        <taxon>Dikarya</taxon>
        <taxon>Basidiomycota</taxon>
        <taxon>Agaricomycotina</taxon>
        <taxon>Agaricomycetes</taxon>
        <taxon>Polyporales</taxon>
        <taxon>Grifolaceae</taxon>
        <taxon>Grifola</taxon>
    </lineage>
</organism>
<keyword evidence="3 7" id="KW-0645">Protease</keyword>
<reference evidence="7 8" key="1">
    <citation type="submission" date="2016-03" db="EMBL/GenBank/DDBJ databases">
        <title>Whole genome sequencing of Grifola frondosa 9006-11.</title>
        <authorList>
            <person name="Min B."/>
            <person name="Park H."/>
            <person name="Kim J.-G."/>
            <person name="Cho H."/>
            <person name="Oh Y.-L."/>
            <person name="Kong W.-S."/>
            <person name="Choi I.-G."/>
        </authorList>
    </citation>
    <scope>NUCLEOTIDE SEQUENCE [LARGE SCALE GENOMIC DNA]</scope>
    <source>
        <strain evidence="7 8">9006-11</strain>
    </source>
</reference>
<gene>
    <name evidence="7" type="ORF">A0H81_09330</name>
</gene>
<dbReference type="PROSITE" id="PS00141">
    <property type="entry name" value="ASP_PROTEASE"/>
    <property type="match status" value="1"/>
</dbReference>
<evidence type="ECO:0000256" key="1">
    <source>
        <dbReference type="ARBA" id="ARBA00007447"/>
    </source>
</evidence>
<evidence type="ECO:0000313" key="7">
    <source>
        <dbReference type="EMBL" id="OBZ70925.1"/>
    </source>
</evidence>
<evidence type="ECO:0000256" key="2">
    <source>
        <dbReference type="ARBA" id="ARBA00022750"/>
    </source>
</evidence>
<dbReference type="Pfam" id="PF00026">
    <property type="entry name" value="Asp"/>
    <property type="match status" value="1"/>
</dbReference>
<comment type="caution">
    <text evidence="7">The sequence shown here is derived from an EMBL/GenBank/DDBJ whole genome shotgun (WGS) entry which is preliminary data.</text>
</comment>
<dbReference type="OMA" id="GFFAFPC"/>
<keyword evidence="8" id="KW-1185">Reference proteome</keyword>
<dbReference type="EMBL" id="LUGG01000013">
    <property type="protein sequence ID" value="OBZ70925.1"/>
    <property type="molecule type" value="Genomic_DNA"/>
</dbReference>
<feature type="signal peptide" evidence="5">
    <location>
        <begin position="1"/>
        <end position="18"/>
    </location>
</feature>
<feature type="chain" id="PRO_5008888886" evidence="5">
    <location>
        <begin position="19"/>
        <end position="461"/>
    </location>
</feature>
<dbReference type="InterPro" id="IPR001969">
    <property type="entry name" value="Aspartic_peptidase_AS"/>
</dbReference>
<dbReference type="PROSITE" id="PS51767">
    <property type="entry name" value="PEPTIDASE_A1"/>
    <property type="match status" value="1"/>
</dbReference>
<evidence type="ECO:0000256" key="3">
    <source>
        <dbReference type="RuleBase" id="RU000454"/>
    </source>
</evidence>
<dbReference type="SUPFAM" id="SSF50630">
    <property type="entry name" value="Acid proteases"/>
    <property type="match status" value="1"/>
</dbReference>
<keyword evidence="2 3" id="KW-0064">Aspartyl protease</keyword>
<keyword evidence="3" id="KW-0378">Hydrolase</keyword>
<accession>A0A1C7M202</accession>
<evidence type="ECO:0000256" key="5">
    <source>
        <dbReference type="SAM" id="SignalP"/>
    </source>
</evidence>
<feature type="compositionally biased region" description="Low complexity" evidence="4">
    <location>
        <begin position="386"/>
        <end position="447"/>
    </location>
</feature>